<evidence type="ECO:0000313" key="2">
    <source>
        <dbReference type="Proteomes" id="UP000799754"/>
    </source>
</evidence>
<organism evidence="1 2">
    <name type="scientific">Macroventuria anomochaeta</name>
    <dbReference type="NCBI Taxonomy" id="301207"/>
    <lineage>
        <taxon>Eukaryota</taxon>
        <taxon>Fungi</taxon>
        <taxon>Dikarya</taxon>
        <taxon>Ascomycota</taxon>
        <taxon>Pezizomycotina</taxon>
        <taxon>Dothideomycetes</taxon>
        <taxon>Pleosporomycetidae</taxon>
        <taxon>Pleosporales</taxon>
        <taxon>Pleosporineae</taxon>
        <taxon>Didymellaceae</taxon>
        <taxon>Macroventuria</taxon>
    </lineage>
</organism>
<comment type="caution">
    <text evidence="1">The sequence shown here is derived from an EMBL/GenBank/DDBJ whole genome shotgun (WGS) entry which is preliminary data.</text>
</comment>
<name>A0ACB6RI17_9PLEO</name>
<keyword evidence="2" id="KW-1185">Reference proteome</keyword>
<dbReference type="EMBL" id="MU006756">
    <property type="protein sequence ID" value="KAF2621388.1"/>
    <property type="molecule type" value="Genomic_DNA"/>
</dbReference>
<protein>
    <submittedName>
        <fullName evidence="1">Uncharacterized protein</fullName>
    </submittedName>
</protein>
<sequence length="85" mass="9996">MDSIPQVLVDRISDYVTVTDLKHTLTVSRNFQYAAERTSGVYNEFDLTKANSGRFFELYNGPRLGYLRHVKFRATLPRYEKPEYE</sequence>
<gene>
    <name evidence="1" type="ORF">BU25DRAFT_483027</name>
</gene>
<accession>A0ACB6RI17</accession>
<evidence type="ECO:0000313" key="1">
    <source>
        <dbReference type="EMBL" id="KAF2621388.1"/>
    </source>
</evidence>
<reference evidence="1" key="1">
    <citation type="journal article" date="2020" name="Stud. Mycol.">
        <title>101 Dothideomycetes genomes: a test case for predicting lifestyles and emergence of pathogens.</title>
        <authorList>
            <person name="Haridas S."/>
            <person name="Albert R."/>
            <person name="Binder M."/>
            <person name="Bloem J."/>
            <person name="Labutti K."/>
            <person name="Salamov A."/>
            <person name="Andreopoulos B."/>
            <person name="Baker S."/>
            <person name="Barry K."/>
            <person name="Bills G."/>
            <person name="Bluhm B."/>
            <person name="Cannon C."/>
            <person name="Castanera R."/>
            <person name="Culley D."/>
            <person name="Daum C."/>
            <person name="Ezra D."/>
            <person name="Gonzalez J."/>
            <person name="Henrissat B."/>
            <person name="Kuo A."/>
            <person name="Liang C."/>
            <person name="Lipzen A."/>
            <person name="Lutzoni F."/>
            <person name="Magnuson J."/>
            <person name="Mondo S."/>
            <person name="Nolan M."/>
            <person name="Ohm R."/>
            <person name="Pangilinan J."/>
            <person name="Park H.-J."/>
            <person name="Ramirez L."/>
            <person name="Alfaro M."/>
            <person name="Sun H."/>
            <person name="Tritt A."/>
            <person name="Yoshinaga Y."/>
            <person name="Zwiers L.-H."/>
            <person name="Turgeon B."/>
            <person name="Goodwin S."/>
            <person name="Spatafora J."/>
            <person name="Crous P."/>
            <person name="Grigoriev I."/>
        </authorList>
    </citation>
    <scope>NUCLEOTIDE SEQUENCE</scope>
    <source>
        <strain evidence="1">CBS 525.71</strain>
    </source>
</reference>
<proteinExistence type="predicted"/>
<dbReference type="Proteomes" id="UP000799754">
    <property type="component" value="Unassembled WGS sequence"/>
</dbReference>